<dbReference type="Gene3D" id="3.40.50.720">
    <property type="entry name" value="NAD(P)-binding Rossmann-like Domain"/>
    <property type="match status" value="1"/>
</dbReference>
<feature type="binding site" evidence="4">
    <location>
        <begin position="10"/>
        <end position="11"/>
    </location>
    <ligand>
        <name>NADP(+)</name>
        <dbReference type="ChEBI" id="CHEBI:58349"/>
    </ligand>
</feature>
<feature type="binding site" evidence="4">
    <location>
        <position position="185"/>
    </location>
    <ligand>
        <name>substrate</name>
    </ligand>
</feature>
<feature type="binding site" evidence="4">
    <location>
        <position position="219"/>
    </location>
    <ligand>
        <name>substrate</name>
    </ligand>
</feature>
<comment type="similarity">
    <text evidence="4">Belongs to the NAD(P)-dependent epimerase/dehydratase family. HldD subfamily.</text>
</comment>
<dbReference type="GO" id="GO:0097171">
    <property type="term" value="P:ADP-L-glycero-beta-D-manno-heptose biosynthetic process"/>
    <property type="evidence" value="ECO:0007669"/>
    <property type="project" value="UniProtKB-UniPathway"/>
</dbReference>
<dbReference type="GeneID" id="96779001"/>
<comment type="pathway">
    <text evidence="4">Nucleotide-sugar biosynthesis; ADP-L-glycero-beta-D-manno-heptose biosynthesis; ADP-L-glycero-beta-D-manno-heptose from D-glycero-beta-D-manno-heptose 7-phosphate: step 4/4.</text>
</comment>
<dbReference type="Proteomes" id="UP000433181">
    <property type="component" value="Unassembled WGS sequence"/>
</dbReference>
<feature type="binding site" evidence="4">
    <location>
        <position position="57"/>
    </location>
    <ligand>
        <name>NADP(+)</name>
        <dbReference type="ChEBI" id="CHEBI:58349"/>
    </ligand>
</feature>
<feature type="binding site" evidence="4">
    <location>
        <position position="283"/>
    </location>
    <ligand>
        <name>substrate</name>
    </ligand>
</feature>
<comment type="caution">
    <text evidence="6">The sequence shown here is derived from an EMBL/GenBank/DDBJ whole genome shotgun (WGS) entry which is preliminary data.</text>
</comment>
<evidence type="ECO:0000256" key="1">
    <source>
        <dbReference type="ARBA" id="ARBA00022857"/>
    </source>
</evidence>
<dbReference type="RefSeq" id="WP_154407236.1">
    <property type="nucleotide sequence ID" value="NZ_JBGUUA010000003.1"/>
</dbReference>
<name>A0A6I2UEC7_9FIRM</name>
<dbReference type="Gene3D" id="3.90.25.10">
    <property type="entry name" value="UDP-galactose 4-epimerase, domain 1"/>
    <property type="match status" value="1"/>
</dbReference>
<evidence type="ECO:0000259" key="5">
    <source>
        <dbReference type="Pfam" id="PF01370"/>
    </source>
</evidence>
<dbReference type="CDD" id="cd05248">
    <property type="entry name" value="ADP_GME_SDR_e"/>
    <property type="match status" value="1"/>
</dbReference>
<feature type="binding site" evidence="4">
    <location>
        <begin position="31"/>
        <end position="32"/>
    </location>
    <ligand>
        <name>NADP(+)</name>
        <dbReference type="ChEBI" id="CHEBI:58349"/>
    </ligand>
</feature>
<reference evidence="6 7" key="1">
    <citation type="submission" date="2019-08" db="EMBL/GenBank/DDBJ databases">
        <title>In-depth cultivation of the pig gut microbiome towards novel bacterial diversity and tailored functional studies.</title>
        <authorList>
            <person name="Wylensek D."/>
            <person name="Hitch T.C.A."/>
            <person name="Clavel T."/>
        </authorList>
    </citation>
    <scope>NUCLEOTIDE SEQUENCE [LARGE SCALE GENOMIC DNA]</scope>
    <source>
        <strain evidence="6 7">WCA-693-APC-5D-A</strain>
    </source>
</reference>
<dbReference type="InterPro" id="IPR011912">
    <property type="entry name" value="Heptose_epim"/>
</dbReference>
<feature type="binding site" evidence="4">
    <location>
        <position position="174"/>
    </location>
    <ligand>
        <name>substrate</name>
    </ligand>
</feature>
<keyword evidence="7" id="KW-1185">Reference proteome</keyword>
<evidence type="ECO:0000313" key="6">
    <source>
        <dbReference type="EMBL" id="MSU09067.1"/>
    </source>
</evidence>
<comment type="function">
    <text evidence="4">Catalyzes the interconversion between ADP-D-glycero-beta-D-manno-heptose and ADP-L-glycero-beta-D-manno-heptose via an epimerization at carbon 6 of the heptose.</text>
</comment>
<comment type="domain">
    <text evidence="4">Contains a large N-terminal NADP-binding domain, and a smaller C-terminal substrate-binding domain.</text>
</comment>
<dbReference type="EC" id="5.1.3.20" evidence="4"/>
<dbReference type="NCBIfam" id="TIGR02197">
    <property type="entry name" value="heptose_epim"/>
    <property type="match status" value="1"/>
</dbReference>
<proteinExistence type="inferred from homology"/>
<comment type="cofactor">
    <cofactor evidence="4">
        <name>NADP(+)</name>
        <dbReference type="ChEBI" id="CHEBI:58349"/>
    </cofactor>
    <text evidence="4">Binds 1 NADP(+) per subunit.</text>
</comment>
<protein>
    <recommendedName>
        <fullName evidence="4">ADP-L-glycero-D-manno-heptose-6-epimerase</fullName>
        <ecNumber evidence="4">5.1.3.20</ecNumber>
    </recommendedName>
    <alternativeName>
        <fullName evidence="4">ADP-L-glycero-beta-D-manno-heptose-6-epimerase</fullName>
        <shortName evidence="4">ADP-glyceromanno-heptose 6-epimerase</shortName>
        <shortName evidence="4">ADP-hep 6-epimerase</shortName>
        <shortName evidence="4">AGME</shortName>
    </alternativeName>
</protein>
<keyword evidence="1 4" id="KW-0521">NADP</keyword>
<dbReference type="AlphaFoldDB" id="A0A6I2UEC7"/>
<keyword evidence="2 4" id="KW-0413">Isomerase</keyword>
<evidence type="ECO:0000256" key="2">
    <source>
        <dbReference type="ARBA" id="ARBA00023235"/>
    </source>
</evidence>
<feature type="domain" description="NAD-dependent epimerase/dehydratase" evidence="5">
    <location>
        <begin position="2"/>
        <end position="247"/>
    </location>
</feature>
<evidence type="ECO:0000256" key="4">
    <source>
        <dbReference type="HAMAP-Rule" id="MF_01601"/>
    </source>
</evidence>
<feature type="binding site" evidence="4">
    <location>
        <position position="149"/>
    </location>
    <ligand>
        <name>NADP(+)</name>
        <dbReference type="ChEBI" id="CHEBI:58349"/>
    </ligand>
</feature>
<evidence type="ECO:0000313" key="7">
    <source>
        <dbReference type="Proteomes" id="UP000433181"/>
    </source>
</evidence>
<gene>
    <name evidence="6" type="primary">rfaD</name>
    <name evidence="4" type="synonym">hldD</name>
    <name evidence="6" type="ORF">FYJ84_08730</name>
</gene>
<accession>A0A6I2UEC7</accession>
<feature type="active site" description="Proton acceptor" evidence="4">
    <location>
        <position position="145"/>
    </location>
</feature>
<dbReference type="HAMAP" id="MF_01601">
    <property type="entry name" value="Heptose_epimerase"/>
    <property type="match status" value="1"/>
</dbReference>
<feature type="binding site" evidence="4">
    <location>
        <position position="175"/>
    </location>
    <ligand>
        <name>NADP(+)</name>
        <dbReference type="ChEBI" id="CHEBI:58349"/>
    </ligand>
</feature>
<comment type="catalytic activity">
    <reaction evidence="4">
        <text>ADP-D-glycero-beta-D-manno-heptose = ADP-L-glycero-beta-D-manno-heptose</text>
        <dbReference type="Rhea" id="RHEA:17577"/>
        <dbReference type="ChEBI" id="CHEBI:59967"/>
        <dbReference type="ChEBI" id="CHEBI:61506"/>
        <dbReference type="EC" id="5.1.3.20"/>
    </reaction>
</comment>
<dbReference type="GO" id="GO:0005975">
    <property type="term" value="P:carbohydrate metabolic process"/>
    <property type="evidence" value="ECO:0007669"/>
    <property type="project" value="UniProtKB-UniRule"/>
</dbReference>
<comment type="subunit">
    <text evidence="4">Homopentamer.</text>
</comment>
<dbReference type="GO" id="GO:0050661">
    <property type="term" value="F:NADP binding"/>
    <property type="evidence" value="ECO:0007669"/>
    <property type="project" value="InterPro"/>
</dbReference>
<feature type="active site" description="Proton acceptor" evidence="4">
    <location>
        <position position="183"/>
    </location>
</feature>
<dbReference type="InterPro" id="IPR001509">
    <property type="entry name" value="Epimerase_deHydtase"/>
</dbReference>
<dbReference type="PANTHER" id="PTHR43103">
    <property type="entry name" value="NUCLEOSIDE-DIPHOSPHATE-SUGAR EPIMERASE"/>
    <property type="match status" value="1"/>
</dbReference>
<dbReference type="EMBL" id="VUNR01000016">
    <property type="protein sequence ID" value="MSU09067.1"/>
    <property type="molecule type" value="Genomic_DNA"/>
</dbReference>
<feature type="binding site" evidence="4">
    <location>
        <begin position="206"/>
        <end position="209"/>
    </location>
    <ligand>
        <name>substrate</name>
    </ligand>
</feature>
<keyword evidence="3 4" id="KW-0119">Carbohydrate metabolism</keyword>
<dbReference type="InterPro" id="IPR036291">
    <property type="entry name" value="NAD(P)-bd_dom_sf"/>
</dbReference>
<organism evidence="6 7">
    <name type="scientific">Anaerovibrio slackiae</name>
    <dbReference type="NCBI Taxonomy" id="2652309"/>
    <lineage>
        <taxon>Bacteria</taxon>
        <taxon>Bacillati</taxon>
        <taxon>Bacillota</taxon>
        <taxon>Negativicutes</taxon>
        <taxon>Selenomonadales</taxon>
        <taxon>Selenomonadaceae</taxon>
        <taxon>Anaerovibrio</taxon>
    </lineage>
</organism>
<sequence length="327" mass="37481">MIIVTGGAGFIGSNIVKELNRQGRTDILIVDDLNNRKKENQSYRNLRGLQFMDYMHKDAFLEAVLNDDFDGTDVDVVFHEGACSDTMEYDVNYMMEANYEYSKAVLHFCMNHRIPFLYASSASTYGGGENGFREGDECEDALNPYAYSKLLFDRYVRQQLPYAQSQIVGLKYFNVYGPQEHHKGNMASIFYQLYHQVKDNGVCRLFGGYGEYGDGEHRRDFIYVKDVVKVNLWFWQNEGPSGIYNCGTGHAHSYNEVAQAVIDALGTGHIEYREFPEVLKGKYQCFTEADKTQLLAAGYDQGFYDMRDAVKEYCDFLDNGGYFKYGK</sequence>
<evidence type="ECO:0000256" key="3">
    <source>
        <dbReference type="ARBA" id="ARBA00023277"/>
    </source>
</evidence>
<dbReference type="GO" id="GO:0008712">
    <property type="term" value="F:ADP-glyceromanno-heptose 6-epimerase activity"/>
    <property type="evidence" value="ECO:0007669"/>
    <property type="project" value="UniProtKB-UniRule"/>
</dbReference>
<dbReference type="UniPathway" id="UPA00356">
    <property type="reaction ID" value="UER00440"/>
</dbReference>
<dbReference type="Pfam" id="PF01370">
    <property type="entry name" value="Epimerase"/>
    <property type="match status" value="1"/>
</dbReference>
<dbReference type="SUPFAM" id="SSF51735">
    <property type="entry name" value="NAD(P)-binding Rossmann-fold domains"/>
    <property type="match status" value="1"/>
</dbReference>
<feature type="binding site" evidence="4">
    <location>
        <position position="183"/>
    </location>
    <ligand>
        <name>NADP(+)</name>
        <dbReference type="ChEBI" id="CHEBI:58349"/>
    </ligand>
</feature>
<feature type="binding site" evidence="4">
    <location>
        <position position="192"/>
    </location>
    <ligand>
        <name>substrate</name>
    </ligand>
</feature>
<feature type="binding site" evidence="4">
    <location>
        <begin position="80"/>
        <end position="84"/>
    </location>
    <ligand>
        <name>NADP(+)</name>
        <dbReference type="ChEBI" id="CHEBI:58349"/>
    </ligand>
</feature>
<comment type="caution">
    <text evidence="4">Lacks conserved residue(s) required for the propagation of feature annotation.</text>
</comment>
<dbReference type="PANTHER" id="PTHR43103:SF3">
    <property type="entry name" value="ADP-L-GLYCERO-D-MANNO-HEPTOSE-6-EPIMERASE"/>
    <property type="match status" value="1"/>
</dbReference>